<dbReference type="EMBL" id="CP126980">
    <property type="protein sequence ID" value="WIM93534.1"/>
    <property type="molecule type" value="Genomic_DNA"/>
</dbReference>
<protein>
    <submittedName>
        <fullName evidence="2">Methyltransferase domain-containing protein</fullName>
    </submittedName>
</protein>
<dbReference type="GO" id="GO:0008168">
    <property type="term" value="F:methyltransferase activity"/>
    <property type="evidence" value="ECO:0007669"/>
    <property type="project" value="UniProtKB-KW"/>
</dbReference>
<keyword evidence="2" id="KW-0489">Methyltransferase</keyword>
<accession>A0ABY8W6Q8</accession>
<dbReference type="RefSeq" id="WP_284914742.1">
    <property type="nucleotide sequence ID" value="NZ_CP126980.1"/>
</dbReference>
<organism evidence="2 3">
    <name type="scientific">Actinoplanes oblitus</name>
    <dbReference type="NCBI Taxonomy" id="3040509"/>
    <lineage>
        <taxon>Bacteria</taxon>
        <taxon>Bacillati</taxon>
        <taxon>Actinomycetota</taxon>
        <taxon>Actinomycetes</taxon>
        <taxon>Micromonosporales</taxon>
        <taxon>Micromonosporaceae</taxon>
        <taxon>Actinoplanes</taxon>
    </lineage>
</organism>
<reference evidence="2 3" key="1">
    <citation type="submission" date="2023-06" db="EMBL/GenBank/DDBJ databases">
        <authorList>
            <person name="Yushchuk O."/>
            <person name="Binda E."/>
            <person name="Ruckert-Reed C."/>
            <person name="Fedorenko V."/>
            <person name="Kalinowski J."/>
            <person name="Marinelli F."/>
        </authorList>
    </citation>
    <scope>NUCLEOTIDE SEQUENCE [LARGE SCALE GENOMIC DNA]</scope>
    <source>
        <strain evidence="2 3">NRRL 3884</strain>
    </source>
</reference>
<evidence type="ECO:0000313" key="2">
    <source>
        <dbReference type="EMBL" id="WIM93534.1"/>
    </source>
</evidence>
<dbReference type="Proteomes" id="UP001240150">
    <property type="component" value="Chromosome"/>
</dbReference>
<name>A0ABY8W6Q8_9ACTN</name>
<keyword evidence="2" id="KW-0808">Transferase</keyword>
<dbReference type="InterPro" id="IPR041698">
    <property type="entry name" value="Methyltransf_25"/>
</dbReference>
<keyword evidence="3" id="KW-1185">Reference proteome</keyword>
<feature type="domain" description="Methyltransferase" evidence="1">
    <location>
        <begin position="51"/>
        <end position="141"/>
    </location>
</feature>
<evidence type="ECO:0000313" key="3">
    <source>
        <dbReference type="Proteomes" id="UP001240150"/>
    </source>
</evidence>
<dbReference type="PANTHER" id="PTHR43591">
    <property type="entry name" value="METHYLTRANSFERASE"/>
    <property type="match status" value="1"/>
</dbReference>
<evidence type="ECO:0000259" key="1">
    <source>
        <dbReference type="Pfam" id="PF13649"/>
    </source>
</evidence>
<sequence length="210" mass="22913">MDAKTDELRDAHDALADFYVTYLDGQLAGDPIERSMLDLFSELTLAGGKDVADIGCGTGRLLPYLRDRGLTPRGVDLSPGMIETARRDHPEFPSEVADLRDLPFPDASLDGAVCWYSLIFLAPEAREAAFSELARVVKPGGFLVTAFKDGDGTRRRGGRATGTGVEFDTYWLSAREMAERFTAAGFTKVFLGSRPFEPVPAGYLLVQRNG</sequence>
<dbReference type="PANTHER" id="PTHR43591:SF110">
    <property type="entry name" value="RHODANESE DOMAIN-CONTAINING PROTEIN"/>
    <property type="match status" value="1"/>
</dbReference>
<proteinExistence type="predicted"/>
<dbReference type="Pfam" id="PF13649">
    <property type="entry name" value="Methyltransf_25"/>
    <property type="match status" value="1"/>
</dbReference>
<dbReference type="Gene3D" id="3.40.50.150">
    <property type="entry name" value="Vaccinia Virus protein VP39"/>
    <property type="match status" value="1"/>
</dbReference>
<gene>
    <name evidence="2" type="ORF">ACTOB_005515</name>
</gene>
<dbReference type="GO" id="GO:0032259">
    <property type="term" value="P:methylation"/>
    <property type="evidence" value="ECO:0007669"/>
    <property type="project" value="UniProtKB-KW"/>
</dbReference>
<dbReference type="InterPro" id="IPR029063">
    <property type="entry name" value="SAM-dependent_MTases_sf"/>
</dbReference>
<dbReference type="CDD" id="cd02440">
    <property type="entry name" value="AdoMet_MTases"/>
    <property type="match status" value="1"/>
</dbReference>
<dbReference type="SUPFAM" id="SSF53335">
    <property type="entry name" value="S-adenosyl-L-methionine-dependent methyltransferases"/>
    <property type="match status" value="1"/>
</dbReference>